<evidence type="ECO:0000259" key="4">
    <source>
        <dbReference type="PROSITE" id="PS50893"/>
    </source>
</evidence>
<dbReference type="Gene3D" id="3.40.50.300">
    <property type="entry name" value="P-loop containing nucleotide triphosphate hydrolases"/>
    <property type="match status" value="1"/>
</dbReference>
<sequence>MTKQTMTDIAPAAQQADRPVLELTEVGKTYGSGRDAVEAIRSVSFDVRAGEMIAIVGPSGAGKTTLLNCIVGLLSATKGAVLFEGQKVKGPPEAMAVVFQDYSRSLLPWRSVRSNVELPIRKKHKDRATVRAKADEALAAVGLSHVDRKYPWQLSGGMQQRVAIARALAYEPDILIMDEPFASLDAIVRAELEDLVLTIVRELNMTALIVTHDIDEAVYLADRVFVLTKSPTEIAEEIEVPLAKPRHQVSTKGDPRFAQLRSHIYSLITEIAAR</sequence>
<dbReference type="AlphaFoldDB" id="A0A552WV24"/>
<dbReference type="PROSITE" id="PS00211">
    <property type="entry name" value="ABC_TRANSPORTER_1"/>
    <property type="match status" value="1"/>
</dbReference>
<keyword evidence="2" id="KW-0547">Nucleotide-binding</keyword>
<keyword evidence="6" id="KW-1185">Reference proteome</keyword>
<dbReference type="RefSeq" id="WP_143417376.1">
    <property type="nucleotide sequence ID" value="NZ_VJXR01000008.1"/>
</dbReference>
<dbReference type="SUPFAM" id="SSF52540">
    <property type="entry name" value="P-loop containing nucleoside triphosphate hydrolases"/>
    <property type="match status" value="1"/>
</dbReference>
<dbReference type="SMART" id="SM00382">
    <property type="entry name" value="AAA"/>
    <property type="match status" value="1"/>
</dbReference>
<evidence type="ECO:0000313" key="5">
    <source>
        <dbReference type="EMBL" id="TRW46597.1"/>
    </source>
</evidence>
<keyword evidence="1" id="KW-0813">Transport</keyword>
<organism evidence="5 6">
    <name type="scientific">Georgenia yuyongxinii</name>
    <dbReference type="NCBI Taxonomy" id="2589797"/>
    <lineage>
        <taxon>Bacteria</taxon>
        <taxon>Bacillati</taxon>
        <taxon>Actinomycetota</taxon>
        <taxon>Actinomycetes</taxon>
        <taxon>Micrococcales</taxon>
        <taxon>Bogoriellaceae</taxon>
        <taxon>Georgenia</taxon>
    </lineage>
</organism>
<dbReference type="InterPro" id="IPR050166">
    <property type="entry name" value="ABC_transporter_ATP-bind"/>
</dbReference>
<gene>
    <name evidence="5" type="ORF">FJ693_04750</name>
</gene>
<accession>A0A552WV24</accession>
<dbReference type="PROSITE" id="PS50893">
    <property type="entry name" value="ABC_TRANSPORTER_2"/>
    <property type="match status" value="1"/>
</dbReference>
<proteinExistence type="predicted"/>
<evidence type="ECO:0000256" key="3">
    <source>
        <dbReference type="ARBA" id="ARBA00022840"/>
    </source>
</evidence>
<dbReference type="PANTHER" id="PTHR42788">
    <property type="entry name" value="TAURINE IMPORT ATP-BINDING PROTEIN-RELATED"/>
    <property type="match status" value="1"/>
</dbReference>
<dbReference type="CDD" id="cd03293">
    <property type="entry name" value="ABC_NrtD_SsuB_transporters"/>
    <property type="match status" value="1"/>
</dbReference>
<dbReference type="InterPro" id="IPR003593">
    <property type="entry name" value="AAA+_ATPase"/>
</dbReference>
<dbReference type="PANTHER" id="PTHR42788:SF13">
    <property type="entry name" value="ALIPHATIC SULFONATES IMPORT ATP-BINDING PROTEIN SSUB"/>
    <property type="match status" value="1"/>
</dbReference>
<dbReference type="InterPro" id="IPR003439">
    <property type="entry name" value="ABC_transporter-like_ATP-bd"/>
</dbReference>
<evidence type="ECO:0000256" key="1">
    <source>
        <dbReference type="ARBA" id="ARBA00022448"/>
    </source>
</evidence>
<feature type="domain" description="ABC transporter" evidence="4">
    <location>
        <begin position="21"/>
        <end position="254"/>
    </location>
</feature>
<evidence type="ECO:0000313" key="6">
    <source>
        <dbReference type="Proteomes" id="UP000318693"/>
    </source>
</evidence>
<protein>
    <submittedName>
        <fullName evidence="5">ABC transporter ATP-binding protein</fullName>
    </submittedName>
</protein>
<dbReference type="GO" id="GO:0016887">
    <property type="term" value="F:ATP hydrolysis activity"/>
    <property type="evidence" value="ECO:0007669"/>
    <property type="project" value="InterPro"/>
</dbReference>
<comment type="caution">
    <text evidence="5">The sequence shown here is derived from an EMBL/GenBank/DDBJ whole genome shotgun (WGS) entry which is preliminary data.</text>
</comment>
<evidence type="ECO:0000256" key="2">
    <source>
        <dbReference type="ARBA" id="ARBA00022741"/>
    </source>
</evidence>
<dbReference type="InterPro" id="IPR017871">
    <property type="entry name" value="ABC_transporter-like_CS"/>
</dbReference>
<dbReference type="Pfam" id="PF00005">
    <property type="entry name" value="ABC_tran"/>
    <property type="match status" value="1"/>
</dbReference>
<dbReference type="EMBL" id="VJXR01000008">
    <property type="protein sequence ID" value="TRW46597.1"/>
    <property type="molecule type" value="Genomic_DNA"/>
</dbReference>
<name>A0A552WV24_9MICO</name>
<dbReference type="Proteomes" id="UP000318693">
    <property type="component" value="Unassembled WGS sequence"/>
</dbReference>
<reference evidence="5 6" key="1">
    <citation type="submission" date="2019-07" db="EMBL/GenBank/DDBJ databases">
        <title>Georgenia wutianyii sp. nov. and Georgenia *** sp. nov. isolated from plateau pika (Ochotona curzoniae) in the Qinghai-Tibet plateau of China.</title>
        <authorList>
            <person name="Tian Z."/>
        </authorList>
    </citation>
    <scope>NUCLEOTIDE SEQUENCE [LARGE SCALE GENOMIC DNA]</scope>
    <source>
        <strain evidence="5 6">Z446</strain>
    </source>
</reference>
<keyword evidence="3 5" id="KW-0067">ATP-binding</keyword>
<dbReference type="GO" id="GO:0005524">
    <property type="term" value="F:ATP binding"/>
    <property type="evidence" value="ECO:0007669"/>
    <property type="project" value="UniProtKB-KW"/>
</dbReference>
<dbReference type="InterPro" id="IPR027417">
    <property type="entry name" value="P-loop_NTPase"/>
</dbReference>